<reference evidence="2" key="1">
    <citation type="journal article" date="2018" name="Nat. Plants">
        <title>Whole-genome landscape of Medicago truncatula symbiotic genes.</title>
        <authorList>
            <person name="Pecrix Y."/>
            <person name="Gamas P."/>
            <person name="Carrere S."/>
        </authorList>
    </citation>
    <scope>NUCLEOTIDE SEQUENCE</scope>
    <source>
        <tissue evidence="2">Leaves</tissue>
    </source>
</reference>
<proteinExistence type="predicted"/>
<sequence>MTVFEAFGQVVVQMPLDDIGHCKGFGFVQVDLIVTYLTKLFVSIFYLFINILMLISCQYLLW</sequence>
<name>A0A396I757_MEDTR</name>
<dbReference type="Proteomes" id="UP000265566">
    <property type="component" value="Chromosome 4"/>
</dbReference>
<evidence type="ECO:0008006" key="3">
    <source>
        <dbReference type="Google" id="ProtNLM"/>
    </source>
</evidence>
<evidence type="ECO:0000256" key="1">
    <source>
        <dbReference type="SAM" id="Phobius"/>
    </source>
</evidence>
<evidence type="ECO:0000313" key="2">
    <source>
        <dbReference type="EMBL" id="RHN60084.1"/>
    </source>
</evidence>
<feature type="transmembrane region" description="Helical" evidence="1">
    <location>
        <begin position="40"/>
        <end position="61"/>
    </location>
</feature>
<keyword evidence="1" id="KW-0472">Membrane</keyword>
<protein>
    <recommendedName>
        <fullName evidence="3">RRM domain-containing protein</fullName>
    </recommendedName>
</protein>
<keyword evidence="1" id="KW-0812">Transmembrane</keyword>
<dbReference type="Gramene" id="rna22303">
    <property type="protein sequence ID" value="RHN60084.1"/>
    <property type="gene ID" value="gene22303"/>
</dbReference>
<dbReference type="AlphaFoldDB" id="A0A396I757"/>
<gene>
    <name evidence="2" type="ORF">MtrunA17_Chr4g0021511</name>
</gene>
<organism evidence="2">
    <name type="scientific">Medicago truncatula</name>
    <name type="common">Barrel medic</name>
    <name type="synonym">Medicago tribuloides</name>
    <dbReference type="NCBI Taxonomy" id="3880"/>
    <lineage>
        <taxon>Eukaryota</taxon>
        <taxon>Viridiplantae</taxon>
        <taxon>Streptophyta</taxon>
        <taxon>Embryophyta</taxon>
        <taxon>Tracheophyta</taxon>
        <taxon>Spermatophyta</taxon>
        <taxon>Magnoliopsida</taxon>
        <taxon>eudicotyledons</taxon>
        <taxon>Gunneridae</taxon>
        <taxon>Pentapetalae</taxon>
        <taxon>rosids</taxon>
        <taxon>fabids</taxon>
        <taxon>Fabales</taxon>
        <taxon>Fabaceae</taxon>
        <taxon>Papilionoideae</taxon>
        <taxon>50 kb inversion clade</taxon>
        <taxon>NPAAA clade</taxon>
        <taxon>Hologalegina</taxon>
        <taxon>IRL clade</taxon>
        <taxon>Trifolieae</taxon>
        <taxon>Medicago</taxon>
    </lineage>
</organism>
<keyword evidence="1" id="KW-1133">Transmembrane helix</keyword>
<accession>A0A396I757</accession>
<comment type="caution">
    <text evidence="2">The sequence shown here is derived from an EMBL/GenBank/DDBJ whole genome shotgun (WGS) entry which is preliminary data.</text>
</comment>
<dbReference type="EMBL" id="PSQE01000004">
    <property type="protein sequence ID" value="RHN60084.1"/>
    <property type="molecule type" value="Genomic_DNA"/>
</dbReference>